<feature type="transmembrane region" description="Helical" evidence="2">
    <location>
        <begin position="262"/>
        <end position="285"/>
    </location>
</feature>
<protein>
    <recommendedName>
        <fullName evidence="5">RGS domain-containing protein</fullName>
    </recommendedName>
</protein>
<dbReference type="Proteomes" id="UP001270362">
    <property type="component" value="Unassembled WGS sequence"/>
</dbReference>
<reference evidence="3" key="1">
    <citation type="journal article" date="2023" name="Mol. Phylogenet. Evol.">
        <title>Genome-scale phylogeny and comparative genomics of the fungal order Sordariales.</title>
        <authorList>
            <person name="Hensen N."/>
            <person name="Bonometti L."/>
            <person name="Westerberg I."/>
            <person name="Brannstrom I.O."/>
            <person name="Guillou S."/>
            <person name="Cros-Aarteil S."/>
            <person name="Calhoun S."/>
            <person name="Haridas S."/>
            <person name="Kuo A."/>
            <person name="Mondo S."/>
            <person name="Pangilinan J."/>
            <person name="Riley R."/>
            <person name="LaButti K."/>
            <person name="Andreopoulos B."/>
            <person name="Lipzen A."/>
            <person name="Chen C."/>
            <person name="Yan M."/>
            <person name="Daum C."/>
            <person name="Ng V."/>
            <person name="Clum A."/>
            <person name="Steindorff A."/>
            <person name="Ohm R.A."/>
            <person name="Martin F."/>
            <person name="Silar P."/>
            <person name="Natvig D.O."/>
            <person name="Lalanne C."/>
            <person name="Gautier V."/>
            <person name="Ament-Velasquez S.L."/>
            <person name="Kruys A."/>
            <person name="Hutchinson M.I."/>
            <person name="Powell A.J."/>
            <person name="Barry K."/>
            <person name="Miller A.N."/>
            <person name="Grigoriev I.V."/>
            <person name="Debuchy R."/>
            <person name="Gladieux P."/>
            <person name="Hiltunen Thoren M."/>
            <person name="Johannesson H."/>
        </authorList>
    </citation>
    <scope>NUCLEOTIDE SEQUENCE</scope>
    <source>
        <strain evidence="3">CBS 314.62</strain>
    </source>
</reference>
<evidence type="ECO:0000256" key="1">
    <source>
        <dbReference type="SAM" id="MobiDB-lite"/>
    </source>
</evidence>
<comment type="caution">
    <text evidence="3">The sequence shown here is derived from an EMBL/GenBank/DDBJ whole genome shotgun (WGS) entry which is preliminary data.</text>
</comment>
<evidence type="ECO:0000313" key="3">
    <source>
        <dbReference type="EMBL" id="KAK3683997.1"/>
    </source>
</evidence>
<feature type="transmembrane region" description="Helical" evidence="2">
    <location>
        <begin position="226"/>
        <end position="250"/>
    </location>
</feature>
<keyword evidence="2" id="KW-0812">Transmembrane</keyword>
<feature type="region of interest" description="Disordered" evidence="1">
    <location>
        <begin position="102"/>
        <end position="127"/>
    </location>
</feature>
<evidence type="ECO:0000256" key="2">
    <source>
        <dbReference type="SAM" id="Phobius"/>
    </source>
</evidence>
<gene>
    <name evidence="3" type="ORF">B0T22DRAFT_538968</name>
</gene>
<accession>A0AAE1C9B0</accession>
<organism evidence="3 4">
    <name type="scientific">Podospora appendiculata</name>
    <dbReference type="NCBI Taxonomy" id="314037"/>
    <lineage>
        <taxon>Eukaryota</taxon>
        <taxon>Fungi</taxon>
        <taxon>Dikarya</taxon>
        <taxon>Ascomycota</taxon>
        <taxon>Pezizomycotina</taxon>
        <taxon>Sordariomycetes</taxon>
        <taxon>Sordariomycetidae</taxon>
        <taxon>Sordariales</taxon>
        <taxon>Podosporaceae</taxon>
        <taxon>Podospora</taxon>
    </lineage>
</organism>
<feature type="compositionally biased region" description="Basic and acidic residues" evidence="1">
    <location>
        <begin position="299"/>
        <end position="308"/>
    </location>
</feature>
<feature type="region of interest" description="Disordered" evidence="1">
    <location>
        <begin position="327"/>
        <end position="376"/>
    </location>
</feature>
<evidence type="ECO:0000313" key="4">
    <source>
        <dbReference type="Proteomes" id="UP001270362"/>
    </source>
</evidence>
<evidence type="ECO:0008006" key="5">
    <source>
        <dbReference type="Google" id="ProtNLM"/>
    </source>
</evidence>
<keyword evidence="2" id="KW-0472">Membrane</keyword>
<keyword evidence="4" id="KW-1185">Reference proteome</keyword>
<feature type="transmembrane region" description="Helical" evidence="2">
    <location>
        <begin position="436"/>
        <end position="457"/>
    </location>
</feature>
<dbReference type="PANTHER" id="PTHR39466:SF1">
    <property type="entry name" value="RGS DOMAIN-CONTAINING PROTEIN"/>
    <property type="match status" value="1"/>
</dbReference>
<feature type="region of interest" description="Disordered" evidence="1">
    <location>
        <begin position="299"/>
        <end position="318"/>
    </location>
</feature>
<proteinExistence type="predicted"/>
<sequence length="464" mass="52401">MSDFETAHQLEQASASRGNLPSELAFAAMVKNRTAPLFLWYCDYVQRWSGLLPRQKALSPRWDPEKAAEPKSRFITYSHKRERSDKMSKIIAIMEMDSEMKEPEPLYDHDIRKSTSSSTSKISRPRTPLSVILSPKESTRADWQPFTIQPFRDEISRVIRQYVAESAPRQLDLTVSDRESCLHAAQHTTHPSALLPAFTYAEANLRGHLHPNFLRWTRSNSNTARVHFLCVLGIFLVLLGLGLDILLIFSGRSNFLRVICLIPWWPGLTILVAASRSLCIALHFLGVRQLRPWEQEHLIDNGEDDHGGDASSRPSFSSTFSLPVKENNFPPQRQHQHSRQNSHEPRQHAHKNTHASNNLSFSSTTTSTTTSITSTTSRIVDPLRKTSLQTFGPRNDYAQEEAWAASYQRKTVLAKIFDETAPVQNESLRLLQDRTIFFAVLLGGLGATALTVGSLFAPAGNMFR</sequence>
<feature type="compositionally biased region" description="Low complexity" evidence="1">
    <location>
        <begin position="360"/>
        <end position="376"/>
    </location>
</feature>
<dbReference type="PANTHER" id="PTHR39466">
    <property type="entry name" value="RGS DOMAIN-CONTAINING PROTEIN"/>
    <property type="match status" value="1"/>
</dbReference>
<dbReference type="EMBL" id="JAULSO010000004">
    <property type="protein sequence ID" value="KAK3683997.1"/>
    <property type="molecule type" value="Genomic_DNA"/>
</dbReference>
<keyword evidence="2" id="KW-1133">Transmembrane helix</keyword>
<reference evidence="3" key="2">
    <citation type="submission" date="2023-06" db="EMBL/GenBank/DDBJ databases">
        <authorList>
            <consortium name="Lawrence Berkeley National Laboratory"/>
            <person name="Haridas S."/>
            <person name="Hensen N."/>
            <person name="Bonometti L."/>
            <person name="Westerberg I."/>
            <person name="Brannstrom I.O."/>
            <person name="Guillou S."/>
            <person name="Cros-Aarteil S."/>
            <person name="Calhoun S."/>
            <person name="Kuo A."/>
            <person name="Mondo S."/>
            <person name="Pangilinan J."/>
            <person name="Riley R."/>
            <person name="Labutti K."/>
            <person name="Andreopoulos B."/>
            <person name="Lipzen A."/>
            <person name="Chen C."/>
            <person name="Yanf M."/>
            <person name="Daum C."/>
            <person name="Ng V."/>
            <person name="Clum A."/>
            <person name="Steindorff A."/>
            <person name="Ohm R."/>
            <person name="Martin F."/>
            <person name="Silar P."/>
            <person name="Natvig D."/>
            <person name="Lalanne C."/>
            <person name="Gautier V."/>
            <person name="Ament-Velasquez S.L."/>
            <person name="Kruys A."/>
            <person name="Hutchinson M.I."/>
            <person name="Powell A.J."/>
            <person name="Barry K."/>
            <person name="Miller A.N."/>
            <person name="Grigoriev I.V."/>
            <person name="Debuchy R."/>
            <person name="Gladieux P."/>
            <person name="Thoren M.H."/>
            <person name="Johannesson H."/>
        </authorList>
    </citation>
    <scope>NUCLEOTIDE SEQUENCE</scope>
    <source>
        <strain evidence="3">CBS 314.62</strain>
    </source>
</reference>
<feature type="compositionally biased region" description="Basic and acidic residues" evidence="1">
    <location>
        <begin position="102"/>
        <end position="113"/>
    </location>
</feature>
<name>A0AAE1C9B0_9PEZI</name>
<dbReference type="AlphaFoldDB" id="A0AAE1C9B0"/>
<feature type="compositionally biased region" description="Low complexity" evidence="1">
    <location>
        <begin position="114"/>
        <end position="127"/>
    </location>
</feature>